<evidence type="ECO:0000256" key="1">
    <source>
        <dbReference type="SAM" id="Phobius"/>
    </source>
</evidence>
<gene>
    <name evidence="2" type="ORF">M8523_27440</name>
</gene>
<feature type="transmembrane region" description="Helical" evidence="1">
    <location>
        <begin position="107"/>
        <end position="132"/>
    </location>
</feature>
<proteinExistence type="predicted"/>
<feature type="transmembrane region" description="Helical" evidence="1">
    <location>
        <begin position="144"/>
        <end position="165"/>
    </location>
</feature>
<sequence>MEPIAAALGIATGATMAACIAASCTSILPDLRILREVSGTLFSLLLLRTASRLLRASPIDRRINVTDDILALREPYLIGCSAAVCNPLSGPFFVSFFVSHACSPSTAATACLTIFLLAAMWFSVLGVVLFHIRSIQIRHHWQEFGRQALALALIVVALRTFWLTVSL</sequence>
<comment type="caution">
    <text evidence="2">The sequence shown here is derived from an EMBL/GenBank/DDBJ whole genome shotgun (WGS) entry which is preliminary data.</text>
</comment>
<keyword evidence="1" id="KW-1133">Transmembrane helix</keyword>
<keyword evidence="1" id="KW-0812">Transmembrane</keyword>
<accession>A0AA42CQR8</accession>
<name>A0AA42CQR8_9HYPH</name>
<evidence type="ECO:0000313" key="3">
    <source>
        <dbReference type="Proteomes" id="UP001165667"/>
    </source>
</evidence>
<protein>
    <submittedName>
        <fullName evidence="2">Uncharacterized protein</fullName>
    </submittedName>
</protein>
<feature type="transmembrane region" description="Helical" evidence="1">
    <location>
        <begin position="76"/>
        <end position="101"/>
    </location>
</feature>
<evidence type="ECO:0000313" key="2">
    <source>
        <dbReference type="EMBL" id="MCW6511705.1"/>
    </source>
</evidence>
<keyword evidence="1" id="KW-0472">Membrane</keyword>
<dbReference type="AlphaFoldDB" id="A0AA42CQR8"/>
<dbReference type="EMBL" id="JAMOIM010000031">
    <property type="protein sequence ID" value="MCW6511705.1"/>
    <property type="molecule type" value="Genomic_DNA"/>
</dbReference>
<organism evidence="2 3">
    <name type="scientific">Lichenifustis flavocetrariae</name>
    <dbReference type="NCBI Taxonomy" id="2949735"/>
    <lineage>
        <taxon>Bacteria</taxon>
        <taxon>Pseudomonadati</taxon>
        <taxon>Pseudomonadota</taxon>
        <taxon>Alphaproteobacteria</taxon>
        <taxon>Hyphomicrobiales</taxon>
        <taxon>Lichenihabitantaceae</taxon>
        <taxon>Lichenifustis</taxon>
    </lineage>
</organism>
<dbReference type="Proteomes" id="UP001165667">
    <property type="component" value="Unassembled WGS sequence"/>
</dbReference>
<keyword evidence="3" id="KW-1185">Reference proteome</keyword>
<reference evidence="2" key="1">
    <citation type="submission" date="2022-05" db="EMBL/GenBank/DDBJ databases">
        <authorList>
            <person name="Pankratov T."/>
        </authorList>
    </citation>
    <scope>NUCLEOTIDE SEQUENCE</scope>
    <source>
        <strain evidence="2">BP6-180914</strain>
    </source>
</reference>